<dbReference type="EMBL" id="GBRH01278500">
    <property type="protein sequence ID" value="JAD19395.1"/>
    <property type="molecule type" value="Transcribed_RNA"/>
</dbReference>
<feature type="domain" description="DUF4378" evidence="1">
    <location>
        <begin position="45"/>
        <end position="223"/>
    </location>
</feature>
<evidence type="ECO:0000313" key="2">
    <source>
        <dbReference type="EMBL" id="JAD19395.1"/>
    </source>
</evidence>
<proteinExistence type="predicted"/>
<name>A0A0A8Y2G0_ARUDO</name>
<reference evidence="2" key="2">
    <citation type="journal article" date="2015" name="Data Brief">
        <title>Shoot transcriptome of the giant reed, Arundo donax.</title>
        <authorList>
            <person name="Barrero R.A."/>
            <person name="Guerrero F.D."/>
            <person name="Moolhuijzen P."/>
            <person name="Goolsby J.A."/>
            <person name="Tidwell J."/>
            <person name="Bellgard S.E."/>
            <person name="Bellgard M.I."/>
        </authorList>
    </citation>
    <scope>NUCLEOTIDE SEQUENCE</scope>
    <source>
        <tissue evidence="2">Shoot tissue taken approximately 20 cm above the soil surface</tissue>
    </source>
</reference>
<dbReference type="PANTHER" id="PTHR31680">
    <property type="entry name" value="LONGIFOLIA PROTEIN"/>
    <property type="match status" value="1"/>
</dbReference>
<evidence type="ECO:0000259" key="1">
    <source>
        <dbReference type="Pfam" id="PF14309"/>
    </source>
</evidence>
<dbReference type="InterPro" id="IPR025486">
    <property type="entry name" value="DUF4378"/>
</dbReference>
<sequence length="247" mass="27918">MQSRNSKLANVASLLEKLQQLSVNKDEDASPVDHIAFLCETESPDHRYVSEILLASGLLMKDLGSGQTSLQLHSSGYPINPDLFLVLEQRKAGWVTKPDSIHQCRSSAKSDPKRAHRKLMFDTVNELLLQKFEKETAVYSVSSFTRAKDPPIQVLSGQQLVKFLSSGIEDLEIERSRIWQKDSSVVSDAEILHRLQGWTSFSRELPGMVLEIERSIFKELVDEVVHGESADSPQMKAVGRRRRRLFT</sequence>
<accession>A0A0A8Y2G0</accession>
<dbReference type="Pfam" id="PF14309">
    <property type="entry name" value="DUF4378"/>
    <property type="match status" value="1"/>
</dbReference>
<dbReference type="GO" id="GO:0051513">
    <property type="term" value="P:regulation of monopolar cell growth"/>
    <property type="evidence" value="ECO:0007669"/>
    <property type="project" value="InterPro"/>
</dbReference>
<organism evidence="2">
    <name type="scientific">Arundo donax</name>
    <name type="common">Giant reed</name>
    <name type="synonym">Donax arundinaceus</name>
    <dbReference type="NCBI Taxonomy" id="35708"/>
    <lineage>
        <taxon>Eukaryota</taxon>
        <taxon>Viridiplantae</taxon>
        <taxon>Streptophyta</taxon>
        <taxon>Embryophyta</taxon>
        <taxon>Tracheophyta</taxon>
        <taxon>Spermatophyta</taxon>
        <taxon>Magnoliopsida</taxon>
        <taxon>Liliopsida</taxon>
        <taxon>Poales</taxon>
        <taxon>Poaceae</taxon>
        <taxon>PACMAD clade</taxon>
        <taxon>Arundinoideae</taxon>
        <taxon>Arundineae</taxon>
        <taxon>Arundo</taxon>
    </lineage>
</organism>
<dbReference type="PANTHER" id="PTHR31680:SF4">
    <property type="entry name" value="LONGIFOLIA PROTEIN"/>
    <property type="match status" value="1"/>
</dbReference>
<protein>
    <recommendedName>
        <fullName evidence="1">DUF4378 domain-containing protein</fullName>
    </recommendedName>
</protein>
<dbReference type="InterPro" id="IPR033334">
    <property type="entry name" value="LNG1/2"/>
</dbReference>
<reference evidence="2" key="1">
    <citation type="submission" date="2014-09" db="EMBL/GenBank/DDBJ databases">
        <authorList>
            <person name="Magalhaes I.L.F."/>
            <person name="Oliveira U."/>
            <person name="Santos F.R."/>
            <person name="Vidigal T.H.D.A."/>
            <person name="Brescovit A.D."/>
            <person name="Santos A.J."/>
        </authorList>
    </citation>
    <scope>NUCLEOTIDE SEQUENCE</scope>
    <source>
        <tissue evidence="2">Shoot tissue taken approximately 20 cm above the soil surface</tissue>
    </source>
</reference>
<dbReference type="AlphaFoldDB" id="A0A0A8Y2G0"/>